<evidence type="ECO:0000256" key="1">
    <source>
        <dbReference type="ARBA" id="ARBA00006216"/>
    </source>
</evidence>
<name>C0D7J4_9FIRM</name>
<dbReference type="InterPro" id="IPR003439">
    <property type="entry name" value="ABC_transporter-like_ATP-bd"/>
</dbReference>
<feature type="domain" description="ABC transporter" evidence="4">
    <location>
        <begin position="19"/>
        <end position="260"/>
    </location>
</feature>
<proteinExistence type="inferred from homology"/>
<dbReference type="EMBL" id="ACCJ01000435">
    <property type="protein sequence ID" value="EEG52699.1"/>
    <property type="molecule type" value="Genomic_DNA"/>
</dbReference>
<evidence type="ECO:0000259" key="4">
    <source>
        <dbReference type="PROSITE" id="PS50893"/>
    </source>
</evidence>
<dbReference type="PROSITE" id="PS50893">
    <property type="entry name" value="ABC_TRANSPORTER_2"/>
    <property type="match status" value="1"/>
</dbReference>
<dbReference type="Proteomes" id="UP000004756">
    <property type="component" value="Unassembled WGS sequence"/>
</dbReference>
<comment type="similarity">
    <text evidence="1">Belongs to the ABC transporter superfamily. Ycf16 family.</text>
</comment>
<keyword evidence="6" id="KW-1185">Reference proteome</keyword>
<dbReference type="Gene3D" id="3.40.50.300">
    <property type="entry name" value="P-loop containing nucleotide triphosphate hydrolases"/>
    <property type="match status" value="1"/>
</dbReference>
<organism evidence="5 6">
    <name type="scientific">[Clostridium] asparagiforme DSM 15981</name>
    <dbReference type="NCBI Taxonomy" id="518636"/>
    <lineage>
        <taxon>Bacteria</taxon>
        <taxon>Bacillati</taxon>
        <taxon>Bacillota</taxon>
        <taxon>Clostridia</taxon>
        <taxon>Lachnospirales</taxon>
        <taxon>Lachnospiraceae</taxon>
        <taxon>Enterocloster</taxon>
    </lineage>
</organism>
<dbReference type="PANTHER" id="PTHR43204:SF1">
    <property type="entry name" value="ABC TRANSPORTER I FAMILY MEMBER 6, CHLOROPLASTIC"/>
    <property type="match status" value="1"/>
</dbReference>
<evidence type="ECO:0000313" key="6">
    <source>
        <dbReference type="Proteomes" id="UP000004756"/>
    </source>
</evidence>
<dbReference type="CDD" id="cd03217">
    <property type="entry name" value="ABC_FeS_Assembly"/>
    <property type="match status" value="1"/>
</dbReference>
<reference evidence="5 6" key="2">
    <citation type="submission" date="2009-02" db="EMBL/GenBank/DDBJ databases">
        <title>Draft genome sequence of Clostridium asparagiforme (DSM 15981).</title>
        <authorList>
            <person name="Sudarsanam P."/>
            <person name="Ley R."/>
            <person name="Guruge J."/>
            <person name="Turnbaugh P.J."/>
            <person name="Mahowald M."/>
            <person name="Liep D."/>
            <person name="Gordon J."/>
        </authorList>
    </citation>
    <scope>NUCLEOTIDE SEQUENCE [LARGE SCALE GENOMIC DNA]</scope>
    <source>
        <strain evidence="5 6">DSM 15981</strain>
    </source>
</reference>
<dbReference type="NCBIfam" id="TIGR01978">
    <property type="entry name" value="sufC"/>
    <property type="match status" value="1"/>
</dbReference>
<dbReference type="InterPro" id="IPR003593">
    <property type="entry name" value="AAA+_ATPase"/>
</dbReference>
<accession>C0D7J4</accession>
<reference evidence="5 6" key="1">
    <citation type="submission" date="2009-01" db="EMBL/GenBank/DDBJ databases">
        <authorList>
            <person name="Fulton L."/>
            <person name="Clifton S."/>
            <person name="Fulton B."/>
            <person name="Xu J."/>
            <person name="Minx P."/>
            <person name="Pepin K.H."/>
            <person name="Johnson M."/>
            <person name="Bhonagiri V."/>
            <person name="Nash W.E."/>
            <person name="Mardis E.R."/>
            <person name="Wilson R.K."/>
        </authorList>
    </citation>
    <scope>NUCLEOTIDE SEQUENCE [LARGE SCALE GENOMIC DNA]</scope>
    <source>
        <strain evidence="5 6">DSM 15981</strain>
    </source>
</reference>
<sequence length="269" mass="29501">MEQQAFPGGMEEHMSNGLLEVTGLTVRVEDKEILHGINLSINQGETHVLMGPNGAGKSTLGYALMGNPRYEATAGEILFQGKRINEEGADKRARDGMFLSFQNPIEISGLTLSSFIRSAVEQRRGERARLSAFRKELGQAMELLQMDRAYGDRDLNVGFSGGEKKKAEILQMLLLKPSLAILDETDSGLDVDAVRTVSLGVKEYQKDREGGLLIITHSTRILESLHVDKTHIMVDGRIVKTGGAALVEEINRNGFEQYLGQQGCARGGR</sequence>
<dbReference type="SMART" id="SM00382">
    <property type="entry name" value="AAA"/>
    <property type="match status" value="1"/>
</dbReference>
<dbReference type="InterPro" id="IPR010230">
    <property type="entry name" value="FeS-cluster_ATPase_SufC"/>
</dbReference>
<gene>
    <name evidence="5" type="primary">sufC</name>
    <name evidence="5" type="ORF">CLOSTASPAR_05241</name>
</gene>
<protein>
    <submittedName>
        <fullName evidence="5">FeS assembly ATPase SufC</fullName>
    </submittedName>
</protein>
<keyword evidence="2" id="KW-0547">Nucleotide-binding</keyword>
<dbReference type="HOGENOM" id="CLU_000604_48_1_9"/>
<comment type="caution">
    <text evidence="5">The sequence shown here is derived from an EMBL/GenBank/DDBJ whole genome shotgun (WGS) entry which is preliminary data.</text>
</comment>
<evidence type="ECO:0000313" key="5">
    <source>
        <dbReference type="EMBL" id="EEG52699.1"/>
    </source>
</evidence>
<dbReference type="GO" id="GO:0016887">
    <property type="term" value="F:ATP hydrolysis activity"/>
    <property type="evidence" value="ECO:0007669"/>
    <property type="project" value="InterPro"/>
</dbReference>
<dbReference type="PANTHER" id="PTHR43204">
    <property type="entry name" value="ABC TRANSPORTER I FAMILY MEMBER 6, CHLOROPLASTIC"/>
    <property type="match status" value="1"/>
</dbReference>
<dbReference type="GO" id="GO:0005524">
    <property type="term" value="F:ATP binding"/>
    <property type="evidence" value="ECO:0007669"/>
    <property type="project" value="UniProtKB-KW"/>
</dbReference>
<evidence type="ECO:0000256" key="2">
    <source>
        <dbReference type="ARBA" id="ARBA00022741"/>
    </source>
</evidence>
<dbReference type="SUPFAM" id="SSF52540">
    <property type="entry name" value="P-loop containing nucleoside triphosphate hydrolases"/>
    <property type="match status" value="1"/>
</dbReference>
<keyword evidence="3" id="KW-0067">ATP-binding</keyword>
<dbReference type="InterPro" id="IPR017871">
    <property type="entry name" value="ABC_transporter-like_CS"/>
</dbReference>
<dbReference type="Pfam" id="PF00005">
    <property type="entry name" value="ABC_tran"/>
    <property type="match status" value="1"/>
</dbReference>
<dbReference type="AlphaFoldDB" id="C0D7J4"/>
<dbReference type="InterPro" id="IPR027417">
    <property type="entry name" value="P-loop_NTPase"/>
</dbReference>
<dbReference type="PROSITE" id="PS00211">
    <property type="entry name" value="ABC_TRANSPORTER_1"/>
    <property type="match status" value="1"/>
</dbReference>
<evidence type="ECO:0000256" key="3">
    <source>
        <dbReference type="ARBA" id="ARBA00022840"/>
    </source>
</evidence>